<dbReference type="RefSeq" id="WP_058353126.1">
    <property type="nucleotide sequence ID" value="NZ_CABMMD010000164.1"/>
</dbReference>
<dbReference type="GO" id="GO:0004750">
    <property type="term" value="F:D-ribulose-phosphate 3-epimerase activity"/>
    <property type="evidence" value="ECO:0007669"/>
    <property type="project" value="UniProtKB-UniRule"/>
</dbReference>
<evidence type="ECO:0000256" key="5">
    <source>
        <dbReference type="ARBA" id="ARBA00001954"/>
    </source>
</evidence>
<comment type="catalytic activity">
    <reaction evidence="1 10 11">
        <text>D-ribulose 5-phosphate = D-xylulose 5-phosphate</text>
        <dbReference type="Rhea" id="RHEA:13677"/>
        <dbReference type="ChEBI" id="CHEBI:57737"/>
        <dbReference type="ChEBI" id="CHEBI:58121"/>
        <dbReference type="EC" id="5.1.3.1"/>
    </reaction>
</comment>
<dbReference type="InterPro" id="IPR011060">
    <property type="entry name" value="RibuloseP-bd_barrel"/>
</dbReference>
<dbReference type="HAMAP" id="MF_02227">
    <property type="entry name" value="RPE"/>
    <property type="match status" value="1"/>
</dbReference>
<sequence length="234" mass="25524">MYKLAPSILSADFGRLAEEVKEVTKAGAEYLHIDVMDGMFVPSISFGMPVIKSIRSATDCFFDVHLMIEDPDRYLEAFAEAGADGITVHAEACRHLQRTVQRIKELGKKACVALNPATPLSVLDYVLEDLDMVLIMSVNPGFGGQKLIENSIEKVAKLRQMIKERGLNIEIEIDGGVKLDNASRILEAGVDVLVAGTAVFKGDKKQNVSDFLEVFADADGRYETGETAGTICKP</sequence>
<organism evidence="15 16">
    <name type="scientific">Acetivibrio ethanolgignens</name>
    <dbReference type="NCBI Taxonomy" id="290052"/>
    <lineage>
        <taxon>Bacteria</taxon>
        <taxon>Bacillati</taxon>
        <taxon>Bacillota</taxon>
        <taxon>Clostridia</taxon>
        <taxon>Eubacteriales</taxon>
        <taxon>Oscillospiraceae</taxon>
        <taxon>Acetivibrio</taxon>
    </lineage>
</organism>
<evidence type="ECO:0000256" key="11">
    <source>
        <dbReference type="PIRNR" id="PIRNR001461"/>
    </source>
</evidence>
<evidence type="ECO:0000256" key="9">
    <source>
        <dbReference type="ARBA" id="ARBA00023235"/>
    </source>
</evidence>
<dbReference type="STRING" id="290052.ASU35_02500"/>
<evidence type="ECO:0000313" key="16">
    <source>
        <dbReference type="Proteomes" id="UP000054874"/>
    </source>
</evidence>
<feature type="binding site" evidence="10 13">
    <location>
        <position position="32"/>
    </location>
    <ligand>
        <name>a divalent metal cation</name>
        <dbReference type="ChEBI" id="CHEBI:60240"/>
    </ligand>
</feature>
<dbReference type="Pfam" id="PF00834">
    <property type="entry name" value="Ribul_P_3_epim"/>
    <property type="match status" value="1"/>
</dbReference>
<keyword evidence="8 10" id="KW-0479">Metal-binding</keyword>
<feature type="binding site" evidence="14">
    <location>
        <position position="176"/>
    </location>
    <ligand>
        <name>substrate</name>
    </ligand>
</feature>
<dbReference type="NCBIfam" id="NF004076">
    <property type="entry name" value="PRK05581.1-4"/>
    <property type="match status" value="1"/>
</dbReference>
<keyword evidence="13" id="KW-0464">Manganese</keyword>
<dbReference type="EMBL" id="LNAM01000164">
    <property type="protein sequence ID" value="KSV58691.1"/>
    <property type="molecule type" value="Genomic_DNA"/>
</dbReference>
<feature type="binding site" evidence="10">
    <location>
        <begin position="174"/>
        <end position="176"/>
    </location>
    <ligand>
        <name>substrate</name>
    </ligand>
</feature>
<evidence type="ECO:0000256" key="12">
    <source>
        <dbReference type="PIRSR" id="PIRSR001461-1"/>
    </source>
</evidence>
<comment type="pathway">
    <text evidence="10">Carbohydrate degradation.</text>
</comment>
<evidence type="ECO:0000256" key="3">
    <source>
        <dbReference type="ARBA" id="ARBA00001941"/>
    </source>
</evidence>
<keyword evidence="13" id="KW-0170">Cobalt</keyword>
<comment type="function">
    <text evidence="10">Catalyzes the reversible epimerization of D-ribulose 5-phosphate to D-xylulose 5-phosphate.</text>
</comment>
<feature type="binding site" evidence="10 14">
    <location>
        <position position="7"/>
    </location>
    <ligand>
        <name>substrate</name>
    </ligand>
</feature>
<evidence type="ECO:0000256" key="7">
    <source>
        <dbReference type="ARBA" id="ARBA00013188"/>
    </source>
</evidence>
<feature type="binding site" evidence="10 14">
    <location>
        <position position="65"/>
    </location>
    <ligand>
        <name>substrate</name>
    </ligand>
</feature>
<evidence type="ECO:0000256" key="10">
    <source>
        <dbReference type="HAMAP-Rule" id="MF_02227"/>
    </source>
</evidence>
<dbReference type="PANTHER" id="PTHR11749">
    <property type="entry name" value="RIBULOSE-5-PHOSPHATE-3-EPIMERASE"/>
    <property type="match status" value="1"/>
</dbReference>
<feature type="binding site" evidence="10 13">
    <location>
        <position position="65"/>
    </location>
    <ligand>
        <name>a divalent metal cation</name>
        <dbReference type="ChEBI" id="CHEBI:60240"/>
    </ligand>
</feature>
<feature type="binding site" evidence="10 13">
    <location>
        <position position="34"/>
    </location>
    <ligand>
        <name>a divalent metal cation</name>
        <dbReference type="ChEBI" id="CHEBI:60240"/>
    </ligand>
</feature>
<comment type="cofactor">
    <cofactor evidence="2">
        <name>Mn(2+)</name>
        <dbReference type="ChEBI" id="CHEBI:29035"/>
    </cofactor>
</comment>
<comment type="caution">
    <text evidence="15">The sequence shown here is derived from an EMBL/GenBank/DDBJ whole genome shotgun (WGS) entry which is preliminary data.</text>
</comment>
<comment type="similarity">
    <text evidence="6 10 11">Belongs to the ribulose-phosphate 3-epimerase family.</text>
</comment>
<comment type="cofactor">
    <cofactor evidence="10 13">
        <name>a divalent metal cation</name>
        <dbReference type="ChEBI" id="CHEBI:60240"/>
    </cofactor>
    <text evidence="10 13">Binds 1 divalent metal cation per subunit.</text>
</comment>
<dbReference type="PIRSF" id="PIRSF001461">
    <property type="entry name" value="RPE"/>
    <property type="match status" value="1"/>
</dbReference>
<keyword evidence="16" id="KW-1185">Reference proteome</keyword>
<dbReference type="GO" id="GO:0005737">
    <property type="term" value="C:cytoplasm"/>
    <property type="evidence" value="ECO:0007669"/>
    <property type="project" value="UniProtKB-ARBA"/>
</dbReference>
<name>A0A0V8QE68_9FIRM</name>
<feature type="active site" description="Proton acceptor" evidence="10 12">
    <location>
        <position position="34"/>
    </location>
</feature>
<reference evidence="15 16" key="1">
    <citation type="submission" date="2015-11" db="EMBL/GenBank/DDBJ databases">
        <title>Butyribacter intestini gen. nov., sp. nov., a butyric acid-producing bacterium of the family Lachnospiraceae isolated from the human faeces.</title>
        <authorList>
            <person name="Zou Y."/>
            <person name="Xue W."/>
            <person name="Luo G."/>
            <person name="Lv M."/>
        </authorList>
    </citation>
    <scope>NUCLEOTIDE SEQUENCE [LARGE SCALE GENOMIC DNA]</scope>
    <source>
        <strain evidence="15 16">ACET-33324</strain>
    </source>
</reference>
<dbReference type="AlphaFoldDB" id="A0A0V8QE68"/>
<feature type="binding site" evidence="10 13">
    <location>
        <position position="174"/>
    </location>
    <ligand>
        <name>a divalent metal cation</name>
        <dbReference type="ChEBI" id="CHEBI:60240"/>
    </ligand>
</feature>
<dbReference type="EC" id="5.1.3.1" evidence="7 10"/>
<evidence type="ECO:0000256" key="4">
    <source>
        <dbReference type="ARBA" id="ARBA00001947"/>
    </source>
</evidence>
<gene>
    <name evidence="10" type="primary">rpe</name>
    <name evidence="15" type="ORF">ASU35_02500</name>
</gene>
<feature type="binding site" evidence="14">
    <location>
        <begin position="196"/>
        <end position="197"/>
    </location>
    <ligand>
        <name>substrate</name>
    </ligand>
</feature>
<evidence type="ECO:0000256" key="2">
    <source>
        <dbReference type="ARBA" id="ARBA00001936"/>
    </source>
</evidence>
<dbReference type="Gene3D" id="3.20.20.70">
    <property type="entry name" value="Aldolase class I"/>
    <property type="match status" value="1"/>
</dbReference>
<dbReference type="InterPro" id="IPR013785">
    <property type="entry name" value="Aldolase_TIM"/>
</dbReference>
<evidence type="ECO:0000313" key="15">
    <source>
        <dbReference type="EMBL" id="KSV58691.1"/>
    </source>
</evidence>
<comment type="cofactor">
    <cofactor evidence="4">
        <name>Zn(2+)</name>
        <dbReference type="ChEBI" id="CHEBI:29105"/>
    </cofactor>
</comment>
<comment type="cofactor">
    <cofactor evidence="5">
        <name>Fe(2+)</name>
        <dbReference type="ChEBI" id="CHEBI:29033"/>
    </cofactor>
</comment>
<dbReference type="Proteomes" id="UP000054874">
    <property type="component" value="Unassembled WGS sequence"/>
</dbReference>
<feature type="active site" description="Proton donor" evidence="10 12">
    <location>
        <position position="174"/>
    </location>
</feature>
<keyword evidence="9 10" id="KW-0413">Isomerase</keyword>
<dbReference type="FunFam" id="3.20.20.70:FF:000004">
    <property type="entry name" value="Ribulose-phosphate 3-epimerase"/>
    <property type="match status" value="1"/>
</dbReference>
<evidence type="ECO:0000256" key="8">
    <source>
        <dbReference type="ARBA" id="ARBA00022723"/>
    </source>
</evidence>
<comment type="caution">
    <text evidence="10">Lacks conserved residue(s) required for the propagation of feature annotation.</text>
</comment>
<dbReference type="InterPro" id="IPR000056">
    <property type="entry name" value="Ribul_P_3_epim-like"/>
</dbReference>
<keyword evidence="13" id="KW-0862">Zinc</keyword>
<evidence type="ECO:0000256" key="13">
    <source>
        <dbReference type="PIRSR" id="PIRSR001461-2"/>
    </source>
</evidence>
<dbReference type="NCBIfam" id="TIGR01163">
    <property type="entry name" value="rpe"/>
    <property type="match status" value="1"/>
</dbReference>
<evidence type="ECO:0000256" key="14">
    <source>
        <dbReference type="PIRSR" id="PIRSR001461-3"/>
    </source>
</evidence>
<dbReference type="GO" id="GO:0046872">
    <property type="term" value="F:metal ion binding"/>
    <property type="evidence" value="ECO:0007669"/>
    <property type="project" value="UniProtKB-UniRule"/>
</dbReference>
<proteinExistence type="inferred from homology"/>
<dbReference type="GO" id="GO:0006098">
    <property type="term" value="P:pentose-phosphate shunt"/>
    <property type="evidence" value="ECO:0007669"/>
    <property type="project" value="UniProtKB-UniRule"/>
</dbReference>
<dbReference type="OrthoDB" id="1645589at2"/>
<protein>
    <recommendedName>
        <fullName evidence="7 10">Ribulose-phosphate 3-epimerase</fullName>
        <ecNumber evidence="7 10">5.1.3.1</ecNumber>
    </recommendedName>
</protein>
<feature type="binding site" evidence="10 14">
    <location>
        <begin position="141"/>
        <end position="144"/>
    </location>
    <ligand>
        <name>substrate</name>
    </ligand>
</feature>
<dbReference type="InterPro" id="IPR026019">
    <property type="entry name" value="Ribul_P_3_epim"/>
</dbReference>
<comment type="cofactor">
    <cofactor evidence="3">
        <name>Co(2+)</name>
        <dbReference type="ChEBI" id="CHEBI:48828"/>
    </cofactor>
</comment>
<dbReference type="SUPFAM" id="SSF51366">
    <property type="entry name" value="Ribulose-phoshate binding barrel"/>
    <property type="match status" value="1"/>
</dbReference>
<accession>A0A0V8QE68</accession>
<dbReference type="CDD" id="cd00429">
    <property type="entry name" value="RPE"/>
    <property type="match status" value="1"/>
</dbReference>
<keyword evidence="10 11" id="KW-0119">Carbohydrate metabolism</keyword>
<evidence type="ECO:0000256" key="6">
    <source>
        <dbReference type="ARBA" id="ARBA00009541"/>
    </source>
</evidence>
<dbReference type="GO" id="GO:0019323">
    <property type="term" value="P:pentose catabolic process"/>
    <property type="evidence" value="ECO:0007669"/>
    <property type="project" value="UniProtKB-UniRule"/>
</dbReference>
<evidence type="ECO:0000256" key="1">
    <source>
        <dbReference type="ARBA" id="ARBA00001782"/>
    </source>
</evidence>